<evidence type="ECO:0000256" key="5">
    <source>
        <dbReference type="SAM" id="Phobius"/>
    </source>
</evidence>
<dbReference type="PATRIC" id="fig|55758.3.peg.1562"/>
<dbReference type="GO" id="GO:0006874">
    <property type="term" value="P:intracellular calcium ion homeostasis"/>
    <property type="evidence" value="ECO:0007669"/>
    <property type="project" value="TreeGrafter"/>
</dbReference>
<keyword evidence="8" id="KW-1185">Reference proteome</keyword>
<dbReference type="STRING" id="55758.MBFIL_13760"/>
<keyword evidence="3 5" id="KW-1133">Transmembrane helix</keyword>
<reference evidence="7 8" key="1">
    <citation type="submission" date="2016-04" db="EMBL/GenBank/DDBJ databases">
        <title>Genome sequence of Methanobrevibacter filiformis DSM 11501.</title>
        <authorList>
            <person name="Poehlein A."/>
            <person name="Seedorf H."/>
            <person name="Daniel R."/>
        </authorList>
    </citation>
    <scope>NUCLEOTIDE SEQUENCE [LARGE SCALE GENOMIC DNA]</scope>
    <source>
        <strain evidence="7 8">DSM 11501</strain>
    </source>
</reference>
<sequence length="356" mass="37966">MFFGIEGTFGIVLAIIVFIISLIIVLKSADLFIDNSVIVGKALGVSQIVLGVTAAAVGTSLPEFGSSVIAAIGGNSALGLGVIVGANIWNIGGILALTALVTGAIISDKKSINRDGVMSIITGLILSVITVFSLYFVTGERIISIVGAIAMIIAYIIYLKILINNKEDSNESNVVNTHCNNDNKDGSIIEDIDTNIEEEKQSTGKNVLLLVIGLIGLAIGCKLLVSSVEYFGEILNVSNLIMGMFVLALFTTLPEFYVTLSAARKGLYDISMGTIYGSCTFNILVGLGVPLLLGPVQIDAISVYFDLPFMLLIFAVSLIIIKLKGYKLTRVYGAILFAIYVLYVLIRLFVMPMIFG</sequence>
<feature type="transmembrane region" description="Helical" evidence="5">
    <location>
        <begin position="117"/>
        <end position="136"/>
    </location>
</feature>
<comment type="caution">
    <text evidence="7">The sequence shown here is derived from an EMBL/GenBank/DDBJ whole genome shotgun (WGS) entry which is preliminary data.</text>
</comment>
<name>A0A166A727_9EURY</name>
<dbReference type="GO" id="GO:0005262">
    <property type="term" value="F:calcium channel activity"/>
    <property type="evidence" value="ECO:0007669"/>
    <property type="project" value="TreeGrafter"/>
</dbReference>
<evidence type="ECO:0000256" key="4">
    <source>
        <dbReference type="ARBA" id="ARBA00023136"/>
    </source>
</evidence>
<feature type="transmembrane region" description="Helical" evidence="5">
    <location>
        <begin position="6"/>
        <end position="26"/>
    </location>
</feature>
<evidence type="ECO:0000256" key="2">
    <source>
        <dbReference type="ARBA" id="ARBA00022692"/>
    </source>
</evidence>
<dbReference type="NCBIfam" id="TIGR00367">
    <property type="entry name" value="calcium/sodium antiporter"/>
    <property type="match status" value="1"/>
</dbReference>
<evidence type="ECO:0000259" key="6">
    <source>
        <dbReference type="Pfam" id="PF01699"/>
    </source>
</evidence>
<feature type="transmembrane region" description="Helical" evidence="5">
    <location>
        <begin position="77"/>
        <end position="105"/>
    </location>
</feature>
<dbReference type="Gene3D" id="1.20.1420.30">
    <property type="entry name" value="NCX, central ion-binding region"/>
    <property type="match status" value="1"/>
</dbReference>
<accession>A0A166A727</accession>
<protein>
    <submittedName>
        <fullName evidence="7">Inner membrane protein YrbG</fullName>
    </submittedName>
</protein>
<keyword evidence="2 5" id="KW-0812">Transmembrane</keyword>
<gene>
    <name evidence="7" type="primary">yrbG</name>
    <name evidence="7" type="ORF">MBFIL_13760</name>
</gene>
<evidence type="ECO:0000313" key="8">
    <source>
        <dbReference type="Proteomes" id="UP000077066"/>
    </source>
</evidence>
<dbReference type="InterPro" id="IPR004481">
    <property type="entry name" value="K/Na/Ca-exchanger"/>
</dbReference>
<evidence type="ECO:0000256" key="1">
    <source>
        <dbReference type="ARBA" id="ARBA00004141"/>
    </source>
</evidence>
<feature type="transmembrane region" description="Helical" evidence="5">
    <location>
        <begin position="207"/>
        <end position="228"/>
    </location>
</feature>
<feature type="transmembrane region" description="Helical" evidence="5">
    <location>
        <begin position="38"/>
        <end position="57"/>
    </location>
</feature>
<dbReference type="EMBL" id="LWMT01000244">
    <property type="protein sequence ID" value="KZX11653.1"/>
    <property type="molecule type" value="Genomic_DNA"/>
</dbReference>
<evidence type="ECO:0000313" key="7">
    <source>
        <dbReference type="EMBL" id="KZX11653.1"/>
    </source>
</evidence>
<evidence type="ECO:0000256" key="3">
    <source>
        <dbReference type="ARBA" id="ARBA00022989"/>
    </source>
</evidence>
<keyword evidence="4 5" id="KW-0472">Membrane</keyword>
<dbReference type="RefSeq" id="WP_066973009.1">
    <property type="nucleotide sequence ID" value="NZ_LWMT01000244.1"/>
</dbReference>
<dbReference type="AlphaFoldDB" id="A0A166A727"/>
<feature type="domain" description="Sodium/calcium exchanger membrane region" evidence="6">
    <location>
        <begin position="14"/>
        <end position="162"/>
    </location>
</feature>
<feature type="domain" description="Sodium/calcium exchanger membrane region" evidence="6">
    <location>
        <begin position="206"/>
        <end position="348"/>
    </location>
</feature>
<proteinExistence type="predicted"/>
<dbReference type="PANTHER" id="PTHR10846">
    <property type="entry name" value="SODIUM/POTASSIUM/CALCIUM EXCHANGER"/>
    <property type="match status" value="1"/>
</dbReference>
<feature type="transmembrane region" description="Helical" evidence="5">
    <location>
        <begin position="142"/>
        <end position="163"/>
    </location>
</feature>
<dbReference type="OrthoDB" id="142185at2157"/>
<dbReference type="PANTHER" id="PTHR10846:SF8">
    <property type="entry name" value="INNER MEMBRANE PROTEIN YRBG"/>
    <property type="match status" value="1"/>
</dbReference>
<dbReference type="GO" id="GO:0005886">
    <property type="term" value="C:plasma membrane"/>
    <property type="evidence" value="ECO:0007669"/>
    <property type="project" value="TreeGrafter"/>
</dbReference>
<feature type="transmembrane region" description="Helical" evidence="5">
    <location>
        <begin position="333"/>
        <end position="355"/>
    </location>
</feature>
<dbReference type="Pfam" id="PF01699">
    <property type="entry name" value="Na_Ca_ex"/>
    <property type="match status" value="2"/>
</dbReference>
<feature type="transmembrane region" description="Helical" evidence="5">
    <location>
        <begin position="240"/>
        <end position="263"/>
    </location>
</feature>
<dbReference type="GO" id="GO:0008273">
    <property type="term" value="F:calcium, potassium:sodium antiporter activity"/>
    <property type="evidence" value="ECO:0007669"/>
    <property type="project" value="TreeGrafter"/>
</dbReference>
<feature type="transmembrane region" description="Helical" evidence="5">
    <location>
        <begin position="275"/>
        <end position="295"/>
    </location>
</feature>
<dbReference type="InterPro" id="IPR004837">
    <property type="entry name" value="NaCa_Exmemb"/>
</dbReference>
<comment type="subcellular location">
    <subcellularLocation>
        <location evidence="1">Membrane</location>
        <topology evidence="1">Multi-pass membrane protein</topology>
    </subcellularLocation>
</comment>
<feature type="transmembrane region" description="Helical" evidence="5">
    <location>
        <begin position="301"/>
        <end position="321"/>
    </location>
</feature>
<dbReference type="InterPro" id="IPR044880">
    <property type="entry name" value="NCX_ion-bd_dom_sf"/>
</dbReference>
<organism evidence="7 8">
    <name type="scientific">Methanobrevibacter filiformis</name>
    <dbReference type="NCBI Taxonomy" id="55758"/>
    <lineage>
        <taxon>Archaea</taxon>
        <taxon>Methanobacteriati</taxon>
        <taxon>Methanobacteriota</taxon>
        <taxon>Methanomada group</taxon>
        <taxon>Methanobacteria</taxon>
        <taxon>Methanobacteriales</taxon>
        <taxon>Methanobacteriaceae</taxon>
        <taxon>Methanobrevibacter</taxon>
    </lineage>
</organism>
<dbReference type="Proteomes" id="UP000077066">
    <property type="component" value="Unassembled WGS sequence"/>
</dbReference>